<gene>
    <name evidence="1 3 4" type="ORF">SRAE_2000198900</name>
</gene>
<dbReference type="WormBase" id="SRAE_2000198900">
    <property type="protein sequence ID" value="SRP01872"/>
    <property type="gene ID" value="WBGene00262196"/>
</dbReference>
<reference evidence="3" key="2">
    <citation type="submission" date="2020-12" db="UniProtKB">
        <authorList>
            <consortium name="WormBaseParasite"/>
        </authorList>
    </citation>
    <scope>IDENTIFICATION</scope>
</reference>
<dbReference type="RefSeq" id="XP_024506525.1">
    <property type="nucleotide sequence ID" value="XM_024653005.1"/>
</dbReference>
<dbReference type="AlphaFoldDB" id="A0A090LIL1"/>
<dbReference type="EMBL" id="LN609529">
    <property type="protein sequence ID" value="CEF67325.1"/>
    <property type="molecule type" value="Genomic_DNA"/>
</dbReference>
<proteinExistence type="predicted"/>
<organism evidence="1">
    <name type="scientific">Strongyloides ratti</name>
    <name type="common">Parasitic roundworm</name>
    <dbReference type="NCBI Taxonomy" id="34506"/>
    <lineage>
        <taxon>Eukaryota</taxon>
        <taxon>Metazoa</taxon>
        <taxon>Ecdysozoa</taxon>
        <taxon>Nematoda</taxon>
        <taxon>Chromadorea</taxon>
        <taxon>Rhabditida</taxon>
        <taxon>Tylenchina</taxon>
        <taxon>Panagrolaimomorpha</taxon>
        <taxon>Strongyloidoidea</taxon>
        <taxon>Strongyloididae</taxon>
        <taxon>Strongyloides</taxon>
    </lineage>
</organism>
<evidence type="ECO:0000313" key="4">
    <source>
        <dbReference type="WormBase" id="SRAE_2000198900"/>
    </source>
</evidence>
<name>A0A090LIL1_STRRB</name>
<dbReference type="CTD" id="36379690"/>
<dbReference type="WBParaSite" id="SRAE_2000198900.1">
    <property type="protein sequence ID" value="SRAE_2000198900.1"/>
    <property type="gene ID" value="WBGene00262196"/>
</dbReference>
<accession>A0A090LIL1</accession>
<evidence type="ECO:0000313" key="2">
    <source>
        <dbReference type="Proteomes" id="UP000035682"/>
    </source>
</evidence>
<reference evidence="1 2" key="1">
    <citation type="submission" date="2014-09" db="EMBL/GenBank/DDBJ databases">
        <authorList>
            <person name="Martin A.A."/>
        </authorList>
    </citation>
    <scope>NUCLEOTIDE SEQUENCE</scope>
    <source>
        <strain evidence="2">ED321</strain>
        <strain evidence="1">ED321 Heterogonic</strain>
    </source>
</reference>
<dbReference type="Proteomes" id="UP000035682">
    <property type="component" value="Unplaced"/>
</dbReference>
<protein>
    <submittedName>
        <fullName evidence="1 3">Peptidase A25, germination protease family-containing protein</fullName>
    </submittedName>
</protein>
<keyword evidence="2" id="KW-1185">Reference proteome</keyword>
<keyword evidence="1" id="KW-0645">Protease</keyword>
<sequence>MKSIPDEVEKNVKIAIKASDFQSVIASKLLTELNSPDNIKEIDALAKAAIEEVSSWMYSSHKEIYESSGVEDKRKKLRNESKHFSIKDNSYPSTNSMFLSTLHDKLEEDVKRLENEYSTLQK</sequence>
<dbReference type="GO" id="GO:0008233">
    <property type="term" value="F:peptidase activity"/>
    <property type="evidence" value="ECO:0007669"/>
    <property type="project" value="UniProtKB-KW"/>
</dbReference>
<evidence type="ECO:0000313" key="1">
    <source>
        <dbReference type="EMBL" id="CEF67325.1"/>
    </source>
</evidence>
<dbReference type="GO" id="GO:0006508">
    <property type="term" value="P:proteolysis"/>
    <property type="evidence" value="ECO:0007669"/>
    <property type="project" value="UniProtKB-KW"/>
</dbReference>
<keyword evidence="1" id="KW-0378">Hydrolase</keyword>
<dbReference type="GeneID" id="36379690"/>
<evidence type="ECO:0000313" key="3">
    <source>
        <dbReference type="WBParaSite" id="SRAE_2000198900.1"/>
    </source>
</evidence>